<evidence type="ECO:0000256" key="5">
    <source>
        <dbReference type="ARBA" id="ARBA00023204"/>
    </source>
</evidence>
<evidence type="ECO:0000313" key="9">
    <source>
        <dbReference type="EMBL" id="RVT49430.1"/>
    </source>
</evidence>
<evidence type="ECO:0000256" key="1">
    <source>
        <dbReference type="ARBA" id="ARBA00007452"/>
    </source>
</evidence>
<protein>
    <recommendedName>
        <fullName evidence="2 7">DNA repair protein RecO</fullName>
    </recommendedName>
    <alternativeName>
        <fullName evidence="6 7">Recombination protein O</fullName>
    </alternativeName>
</protein>
<dbReference type="InterPro" id="IPR003717">
    <property type="entry name" value="RecO"/>
</dbReference>
<dbReference type="OrthoDB" id="9804792at2"/>
<dbReference type="SUPFAM" id="SSF57863">
    <property type="entry name" value="ArfGap/RecO-like zinc finger"/>
    <property type="match status" value="1"/>
</dbReference>
<dbReference type="PANTHER" id="PTHR33991">
    <property type="entry name" value="DNA REPAIR PROTEIN RECO"/>
    <property type="match status" value="1"/>
</dbReference>
<dbReference type="Proteomes" id="UP000288178">
    <property type="component" value="Unassembled WGS sequence"/>
</dbReference>
<dbReference type="SUPFAM" id="SSF50249">
    <property type="entry name" value="Nucleic acid-binding proteins"/>
    <property type="match status" value="1"/>
</dbReference>
<dbReference type="InterPro" id="IPR042242">
    <property type="entry name" value="RecO_C"/>
</dbReference>
<accession>A0A3S2U6S5</accession>
<dbReference type="Gene3D" id="2.40.50.140">
    <property type="entry name" value="Nucleic acid-binding proteins"/>
    <property type="match status" value="1"/>
</dbReference>
<dbReference type="GO" id="GO:0006302">
    <property type="term" value="P:double-strand break repair"/>
    <property type="evidence" value="ECO:0007669"/>
    <property type="project" value="TreeGrafter"/>
</dbReference>
<name>A0A3S2U6S5_9BURK</name>
<dbReference type="PANTHER" id="PTHR33991:SF1">
    <property type="entry name" value="DNA REPAIR PROTEIN RECO"/>
    <property type="match status" value="1"/>
</dbReference>
<keyword evidence="5 7" id="KW-0234">DNA repair</keyword>
<dbReference type="GO" id="GO:0006310">
    <property type="term" value="P:DNA recombination"/>
    <property type="evidence" value="ECO:0007669"/>
    <property type="project" value="UniProtKB-UniRule"/>
</dbReference>
<comment type="caution">
    <text evidence="9">The sequence shown here is derived from an EMBL/GenBank/DDBJ whole genome shotgun (WGS) entry which is preliminary data.</text>
</comment>
<reference evidence="9 10" key="1">
    <citation type="submission" date="2019-01" db="EMBL/GenBank/DDBJ databases">
        <authorList>
            <person name="Chen W.-M."/>
        </authorList>
    </citation>
    <scope>NUCLEOTIDE SEQUENCE [LARGE SCALE GENOMIC DNA]</scope>
    <source>
        <strain evidence="9 10">ICH-3</strain>
    </source>
</reference>
<feature type="domain" description="DNA replication/recombination mediator RecO N-terminal" evidence="8">
    <location>
        <begin position="11"/>
        <end position="66"/>
    </location>
</feature>
<evidence type="ECO:0000256" key="2">
    <source>
        <dbReference type="ARBA" id="ARBA00021310"/>
    </source>
</evidence>
<evidence type="ECO:0000256" key="4">
    <source>
        <dbReference type="ARBA" id="ARBA00023172"/>
    </source>
</evidence>
<evidence type="ECO:0000313" key="10">
    <source>
        <dbReference type="Proteomes" id="UP000288178"/>
    </source>
</evidence>
<sequence length="264" mass="28663">MSRRAAAAPLQAFVLHQYDWSETSLIVELFTRERGRVAVVAKGAKRPYSQLRPVLLPFQRLWVQLGKAPADEAAEIHLLRTAEWAGGAPVVGGGALFSGFYANELLLKGLARQDPHEALFDAYAATLPVLGLGTDAEAAAALRAFELRLLQAAGWLPELDCVTLTRAALLPERRYTLHAETGVVEGGADALTGAALLAAQQALQHDDLPAVQIACRAPAAAWRAQLRGLLQYHLGTGELRTRRVMRELQRLSELPGDMPTEPLR</sequence>
<dbReference type="Gene3D" id="1.20.1440.120">
    <property type="entry name" value="Recombination protein O, C-terminal domain"/>
    <property type="match status" value="1"/>
</dbReference>
<comment type="similarity">
    <text evidence="1 7">Belongs to the RecO family.</text>
</comment>
<keyword evidence="10" id="KW-1185">Reference proteome</keyword>
<keyword evidence="4 7" id="KW-0233">DNA recombination</keyword>
<comment type="function">
    <text evidence="7">Involved in DNA repair and RecF pathway recombination.</text>
</comment>
<evidence type="ECO:0000259" key="8">
    <source>
        <dbReference type="Pfam" id="PF11967"/>
    </source>
</evidence>
<keyword evidence="3 7" id="KW-0227">DNA damage</keyword>
<evidence type="ECO:0000256" key="6">
    <source>
        <dbReference type="ARBA" id="ARBA00033409"/>
    </source>
</evidence>
<dbReference type="InterPro" id="IPR012340">
    <property type="entry name" value="NA-bd_OB-fold"/>
</dbReference>
<proteinExistence type="inferred from homology"/>
<dbReference type="GO" id="GO:0043590">
    <property type="term" value="C:bacterial nucleoid"/>
    <property type="evidence" value="ECO:0007669"/>
    <property type="project" value="TreeGrafter"/>
</dbReference>
<dbReference type="Pfam" id="PF02565">
    <property type="entry name" value="RecO_C"/>
    <property type="match status" value="1"/>
</dbReference>
<organism evidence="9 10">
    <name type="scientific">Rubrivivax albus</name>
    <dbReference type="NCBI Taxonomy" id="2499835"/>
    <lineage>
        <taxon>Bacteria</taxon>
        <taxon>Pseudomonadati</taxon>
        <taxon>Pseudomonadota</taxon>
        <taxon>Betaproteobacteria</taxon>
        <taxon>Burkholderiales</taxon>
        <taxon>Sphaerotilaceae</taxon>
        <taxon>Rubrivivax</taxon>
    </lineage>
</organism>
<evidence type="ECO:0000256" key="7">
    <source>
        <dbReference type="HAMAP-Rule" id="MF_00201"/>
    </source>
</evidence>
<dbReference type="AlphaFoldDB" id="A0A3S2U6S5"/>
<dbReference type="Pfam" id="PF11967">
    <property type="entry name" value="RecO_N"/>
    <property type="match status" value="1"/>
</dbReference>
<dbReference type="RefSeq" id="WP_128200181.1">
    <property type="nucleotide sequence ID" value="NZ_SACT01000008.1"/>
</dbReference>
<dbReference type="InterPro" id="IPR037278">
    <property type="entry name" value="ARFGAP/RecO"/>
</dbReference>
<dbReference type="InterPro" id="IPR022572">
    <property type="entry name" value="DNA_rep/recomb_RecO_N"/>
</dbReference>
<dbReference type="HAMAP" id="MF_00201">
    <property type="entry name" value="RecO"/>
    <property type="match status" value="1"/>
</dbReference>
<dbReference type="EMBL" id="SACT01000008">
    <property type="protein sequence ID" value="RVT49430.1"/>
    <property type="molecule type" value="Genomic_DNA"/>
</dbReference>
<gene>
    <name evidence="7 9" type="primary">recO</name>
    <name evidence="9" type="ORF">ENE75_20385</name>
</gene>
<evidence type="ECO:0000256" key="3">
    <source>
        <dbReference type="ARBA" id="ARBA00022763"/>
    </source>
</evidence>
<dbReference type="NCBIfam" id="TIGR00613">
    <property type="entry name" value="reco"/>
    <property type="match status" value="1"/>
</dbReference>